<dbReference type="RefSeq" id="WP_077304136.1">
    <property type="nucleotide sequence ID" value="NZ_MPOJ01000011.1"/>
</dbReference>
<dbReference type="InterPro" id="IPR004843">
    <property type="entry name" value="Calcineurin-like_PHP"/>
</dbReference>
<feature type="domain" description="Calcineurin-like phosphoesterase" evidence="1">
    <location>
        <begin position="1"/>
        <end position="220"/>
    </location>
</feature>
<protein>
    <recommendedName>
        <fullName evidence="1">Calcineurin-like phosphoesterase domain-containing protein</fullName>
    </recommendedName>
</protein>
<organism evidence="2 3">
    <name type="scientific">Leptospirillum ferriphilum</name>
    <dbReference type="NCBI Taxonomy" id="178606"/>
    <lineage>
        <taxon>Bacteria</taxon>
        <taxon>Pseudomonadati</taxon>
        <taxon>Nitrospirota</taxon>
        <taxon>Nitrospiria</taxon>
        <taxon>Nitrospirales</taxon>
        <taxon>Nitrospiraceae</taxon>
        <taxon>Leptospirillum</taxon>
    </lineage>
</organism>
<evidence type="ECO:0000259" key="1">
    <source>
        <dbReference type="Pfam" id="PF00149"/>
    </source>
</evidence>
<dbReference type="SUPFAM" id="SSF56300">
    <property type="entry name" value="Metallo-dependent phosphatases"/>
    <property type="match status" value="1"/>
</dbReference>
<dbReference type="Proteomes" id="UP000188586">
    <property type="component" value="Unassembled WGS sequence"/>
</dbReference>
<dbReference type="InterPro" id="IPR029052">
    <property type="entry name" value="Metallo-depent_PP-like"/>
</dbReference>
<gene>
    <name evidence="2" type="ORF">BOX24_06405</name>
</gene>
<reference evidence="2 3" key="1">
    <citation type="submission" date="2016-11" db="EMBL/GenBank/DDBJ databases">
        <title>Comparative genomics of co-occurring bacteria in distinct bioleaching systems unravels niche-specific adaptation.</title>
        <authorList>
            <person name="Zhang X."/>
            <person name="Liu X."/>
            <person name="Yin H."/>
        </authorList>
    </citation>
    <scope>NUCLEOTIDE SEQUENCE [LARGE SCALE GENOMIC DNA]</scope>
    <source>
        <strain evidence="2 3">DX</strain>
    </source>
</reference>
<sequence length="255" mass="28996">MKIQFVSDLHIDHWGYGKLRPLPFGPEHIVGDVLVVAGDVDERIPSLVSYLKTLTEAGRPVLFLLGNHEYFSETWTIYRDKLRETLPAGVTFLDCTETVLQNVRFLGCTLWTNFGDSMRKLRDCESGMHDYENIVKDDSWAMITGEDVLARHVEERKWLESRLAETFSGPTVVVTHHAPSARSNRPIFAGSRISAAFYSNLENLIEKTQPDLWVHGHMHNSSDYRIGKTRVVCNPCGYSEGENEGWIPTAMVEVR</sequence>
<evidence type="ECO:0000313" key="2">
    <source>
        <dbReference type="EMBL" id="OOH72626.1"/>
    </source>
</evidence>
<accession>A0A1V3SWI6</accession>
<dbReference type="Gene3D" id="3.60.21.10">
    <property type="match status" value="1"/>
</dbReference>
<name>A0A1V3SWI6_9BACT</name>
<comment type="caution">
    <text evidence="2">The sequence shown here is derived from an EMBL/GenBank/DDBJ whole genome shotgun (WGS) entry which is preliminary data.</text>
</comment>
<dbReference type="GO" id="GO:0016787">
    <property type="term" value="F:hydrolase activity"/>
    <property type="evidence" value="ECO:0007669"/>
    <property type="project" value="InterPro"/>
</dbReference>
<dbReference type="PANTHER" id="PTHR37844">
    <property type="entry name" value="SER/THR PROTEIN PHOSPHATASE SUPERFAMILY (AFU_ORTHOLOGUE AFUA_1G14840)"/>
    <property type="match status" value="1"/>
</dbReference>
<dbReference type="Pfam" id="PF00149">
    <property type="entry name" value="Metallophos"/>
    <property type="match status" value="1"/>
</dbReference>
<dbReference type="PANTHER" id="PTHR37844:SF2">
    <property type="entry name" value="SER_THR PROTEIN PHOSPHATASE SUPERFAMILY (AFU_ORTHOLOGUE AFUA_1G14840)"/>
    <property type="match status" value="1"/>
</dbReference>
<dbReference type="EMBL" id="MPOJ01000011">
    <property type="protein sequence ID" value="OOH72626.1"/>
    <property type="molecule type" value="Genomic_DNA"/>
</dbReference>
<dbReference type="AlphaFoldDB" id="A0A1V3SWI6"/>
<proteinExistence type="predicted"/>
<evidence type="ECO:0000313" key="3">
    <source>
        <dbReference type="Proteomes" id="UP000188586"/>
    </source>
</evidence>